<dbReference type="SUPFAM" id="SSF53335">
    <property type="entry name" value="S-adenosyl-L-methionine-dependent methyltransferases"/>
    <property type="match status" value="1"/>
</dbReference>
<dbReference type="EMBL" id="JACIEI010000021">
    <property type="protein sequence ID" value="MBB3995891.1"/>
    <property type="molecule type" value="Genomic_DNA"/>
</dbReference>
<reference evidence="1 2" key="1">
    <citation type="submission" date="2020-08" db="EMBL/GenBank/DDBJ databases">
        <title>Genomic Encyclopedia of Type Strains, Phase IV (KMG-IV): sequencing the most valuable type-strain genomes for metagenomic binning, comparative biology and taxonomic classification.</title>
        <authorList>
            <person name="Goeker M."/>
        </authorList>
    </citation>
    <scope>NUCLEOTIDE SEQUENCE [LARGE SCALE GENOMIC DNA]</scope>
    <source>
        <strain evidence="1 2">DSM 102234</strain>
    </source>
</reference>
<protein>
    <recommendedName>
        <fullName evidence="3">Methyltransferase domain-containing protein</fullName>
    </recommendedName>
</protein>
<name>A0A7W6E9H0_9RHOB</name>
<proteinExistence type="predicted"/>
<comment type="caution">
    <text evidence="1">The sequence shown here is derived from an EMBL/GenBank/DDBJ whole genome shotgun (WGS) entry which is preliminary data.</text>
</comment>
<organism evidence="1 2">
    <name type="scientific">Sulfitobacter undariae</name>
    <dbReference type="NCBI Taxonomy" id="1563671"/>
    <lineage>
        <taxon>Bacteria</taxon>
        <taxon>Pseudomonadati</taxon>
        <taxon>Pseudomonadota</taxon>
        <taxon>Alphaproteobacteria</taxon>
        <taxon>Rhodobacterales</taxon>
        <taxon>Roseobacteraceae</taxon>
        <taxon>Sulfitobacter</taxon>
    </lineage>
</organism>
<accession>A0A7W6E9H0</accession>
<dbReference type="InterPro" id="IPR029063">
    <property type="entry name" value="SAM-dependent_MTases_sf"/>
</dbReference>
<gene>
    <name evidence="1" type="ORF">GGR95_003557</name>
</gene>
<dbReference type="Gene3D" id="3.40.50.150">
    <property type="entry name" value="Vaccinia Virus protein VP39"/>
    <property type="match status" value="1"/>
</dbReference>
<evidence type="ECO:0008006" key="3">
    <source>
        <dbReference type="Google" id="ProtNLM"/>
    </source>
</evidence>
<dbReference type="Proteomes" id="UP000530268">
    <property type="component" value="Unassembled WGS sequence"/>
</dbReference>
<evidence type="ECO:0000313" key="2">
    <source>
        <dbReference type="Proteomes" id="UP000530268"/>
    </source>
</evidence>
<dbReference type="AlphaFoldDB" id="A0A7W6E9H0"/>
<keyword evidence="2" id="KW-1185">Reference proteome</keyword>
<evidence type="ECO:0000313" key="1">
    <source>
        <dbReference type="EMBL" id="MBB3995891.1"/>
    </source>
</evidence>
<sequence length="619" mass="66655">MPSEKNDASDVAAQQALAQFENAIDLLDSYQGAGGEMLPALPLMSLLEQCEAVLETQSFGEGSCSVLYALPGVPALEPEWWAQHFIGLTVRRLTACDMNDAGFSAWVGAIRAAGTPLILTATPDIVLPDEVAPDVVSLLMCHPYRAFHAQSRAGGITLSDYCADVLRDLEAKPNLKPTQIEILEDVPAYLRRSLALPETVTSLFECDRGLDRSVAVPPYFEGESAYNKLCDRFDYSPSDLPVLAGRAVVEGLPTYRMTQEVTGAASPALISEFMARAARVQQRLDPSADFLDGSAIAALVDRCVAAGDEGFLDMFDQGVDQLGHTDRALAYLAGAAHFKATGKGSSALSFVGSALLLAPVEAAWLRILIASAYAELNNGKSAVLALASDALAPKVLDDAARNALDGLVSDMLGTKQGEHGHALLIDALEKEPAAPKGRRRVLIEIGTTRELVLGQGSTQKLAALCVEHDLDFITVDMDPRNTRNAARMFAREGYDFKAVTSKGEDYLAQYEGQIDYIFLDAYDSDHGSYSEASQDCYAPFIRSSIVQERPHKVHLDCVEVSFPKMVRDGLICICGTWTSPQGGWTSKGATAMPYLLQNGFELIEARNNAALLRPVPAAD</sequence>